<comment type="caution">
    <text evidence="10">The sequence shown here is derived from an EMBL/GenBank/DDBJ whole genome shotgun (WGS) entry which is preliminary data.</text>
</comment>
<comment type="function">
    <text evidence="1 8">Involved in lipopolysaccharide (LPS) biosynthesis. Catalyzes the transfer of 3-deoxy-D-manno-octulosonate (Kdo) residue(s) from CMP-Kdo to lipid IV(A), the tetraacyldisaccharide-1,4'-bisphosphate precursor of lipid A.</text>
</comment>
<accession>A0AAE2VYB4</accession>
<dbReference type="Gene3D" id="3.40.50.11720">
    <property type="entry name" value="3-Deoxy-D-manno-octulosonic-acid transferase, N-terminal domain"/>
    <property type="match status" value="1"/>
</dbReference>
<dbReference type="Gene3D" id="3.40.50.2000">
    <property type="entry name" value="Glycogen Phosphorylase B"/>
    <property type="match status" value="1"/>
</dbReference>
<dbReference type="InterPro" id="IPR007507">
    <property type="entry name" value="Glycos_transf_N"/>
</dbReference>
<dbReference type="GO" id="GO:0009245">
    <property type="term" value="P:lipid A biosynthetic process"/>
    <property type="evidence" value="ECO:0007669"/>
    <property type="project" value="TreeGrafter"/>
</dbReference>
<evidence type="ECO:0000256" key="7">
    <source>
        <dbReference type="ARBA" id="ARBA00049183"/>
    </source>
</evidence>
<evidence type="ECO:0000256" key="1">
    <source>
        <dbReference type="ARBA" id="ARBA00003394"/>
    </source>
</evidence>
<dbReference type="GO" id="GO:0005886">
    <property type="term" value="C:plasma membrane"/>
    <property type="evidence" value="ECO:0007669"/>
    <property type="project" value="UniProtKB-SubCell"/>
</dbReference>
<dbReference type="GO" id="GO:0009244">
    <property type="term" value="P:lipopolysaccharide core region biosynthetic process"/>
    <property type="evidence" value="ECO:0007669"/>
    <property type="project" value="UniProtKB-UniRule"/>
</dbReference>
<evidence type="ECO:0000256" key="4">
    <source>
        <dbReference type="ARBA" id="ARBA00019077"/>
    </source>
</evidence>
<dbReference type="EMBL" id="JAFBRM010000002">
    <property type="protein sequence ID" value="MBM1714079.1"/>
    <property type="molecule type" value="Genomic_DNA"/>
</dbReference>
<organism evidence="10 11">
    <name type="scientific">Sulfitobacter geojensis</name>
    <dbReference type="NCBI Taxonomy" id="1342299"/>
    <lineage>
        <taxon>Bacteria</taxon>
        <taxon>Pseudomonadati</taxon>
        <taxon>Pseudomonadota</taxon>
        <taxon>Alphaproteobacteria</taxon>
        <taxon>Rhodobacterales</taxon>
        <taxon>Roseobacteraceae</taxon>
        <taxon>Sulfitobacter</taxon>
    </lineage>
</organism>
<dbReference type="EC" id="2.4.99.12" evidence="3 8"/>
<reference evidence="10 11" key="1">
    <citation type="submission" date="2021-01" db="EMBL/GenBank/DDBJ databases">
        <title>Diatom-associated Roseobacters Show Island Model of Population Structure.</title>
        <authorList>
            <person name="Qu L."/>
            <person name="Feng X."/>
            <person name="Chen Y."/>
            <person name="Li L."/>
            <person name="Wang X."/>
            <person name="Hu Z."/>
            <person name="Wang H."/>
            <person name="Luo H."/>
        </authorList>
    </citation>
    <scope>NUCLEOTIDE SEQUENCE [LARGE SCALE GENOMIC DNA]</scope>
    <source>
        <strain evidence="10 11">TR60-84</strain>
    </source>
</reference>
<dbReference type="Pfam" id="PF04413">
    <property type="entry name" value="Glycos_transf_N"/>
    <property type="match status" value="1"/>
</dbReference>
<dbReference type="InterPro" id="IPR038107">
    <property type="entry name" value="Glycos_transf_N_sf"/>
</dbReference>
<evidence type="ECO:0000256" key="6">
    <source>
        <dbReference type="ARBA" id="ARBA00031445"/>
    </source>
</evidence>
<dbReference type="GO" id="GO:0043842">
    <property type="term" value="F:Kdo transferase activity"/>
    <property type="evidence" value="ECO:0007669"/>
    <property type="project" value="UniProtKB-EC"/>
</dbReference>
<dbReference type="AlphaFoldDB" id="A0AAE2VYB4"/>
<keyword evidence="5 8" id="KW-0808">Transferase</keyword>
<evidence type="ECO:0000259" key="9">
    <source>
        <dbReference type="Pfam" id="PF04413"/>
    </source>
</evidence>
<evidence type="ECO:0000313" key="10">
    <source>
        <dbReference type="EMBL" id="MBM1714079.1"/>
    </source>
</evidence>
<comment type="subcellular location">
    <subcellularLocation>
        <location evidence="8">Cell membrane</location>
    </subcellularLocation>
</comment>
<dbReference type="Proteomes" id="UP000732193">
    <property type="component" value="Unassembled WGS sequence"/>
</dbReference>
<dbReference type="PANTHER" id="PTHR42755:SF1">
    <property type="entry name" value="3-DEOXY-D-MANNO-OCTULOSONIC ACID TRANSFERASE, MITOCHONDRIAL-RELATED"/>
    <property type="match status" value="1"/>
</dbReference>
<dbReference type="PANTHER" id="PTHR42755">
    <property type="entry name" value="3-DEOXY-MANNO-OCTULOSONATE CYTIDYLYLTRANSFERASE"/>
    <property type="match status" value="1"/>
</dbReference>
<comment type="catalytic activity">
    <reaction evidence="7 8">
        <text>lipid IVA (E. coli) + CMP-3-deoxy-beta-D-manno-octulosonate = alpha-Kdo-(2-&gt;6)-lipid IVA (E. coli) + CMP + H(+)</text>
        <dbReference type="Rhea" id="RHEA:28066"/>
        <dbReference type="ChEBI" id="CHEBI:15378"/>
        <dbReference type="ChEBI" id="CHEBI:58603"/>
        <dbReference type="ChEBI" id="CHEBI:60364"/>
        <dbReference type="ChEBI" id="CHEBI:60377"/>
        <dbReference type="ChEBI" id="CHEBI:85987"/>
        <dbReference type="EC" id="2.4.99.12"/>
    </reaction>
</comment>
<evidence type="ECO:0000313" key="11">
    <source>
        <dbReference type="Proteomes" id="UP000732193"/>
    </source>
</evidence>
<feature type="domain" description="3-deoxy-D-manno-octulosonic-acid transferase N-terminal" evidence="9">
    <location>
        <begin position="30"/>
        <end position="191"/>
    </location>
</feature>
<evidence type="ECO:0000256" key="8">
    <source>
        <dbReference type="RuleBase" id="RU365103"/>
    </source>
</evidence>
<keyword evidence="8" id="KW-0472">Membrane</keyword>
<protein>
    <recommendedName>
        <fullName evidence="4 8">3-deoxy-D-manno-octulosonic acid transferase</fullName>
        <shortName evidence="8">Kdo transferase</shortName>
        <ecNumber evidence="3 8">2.4.99.12</ecNumber>
    </recommendedName>
    <alternativeName>
        <fullName evidence="6 8">Lipid IV(A) 3-deoxy-D-manno-octulosonic acid transferase</fullName>
    </alternativeName>
</protein>
<keyword evidence="8" id="KW-0448">Lipopolysaccharide biosynthesis</keyword>
<proteinExistence type="inferred from homology"/>
<dbReference type="InterPro" id="IPR039901">
    <property type="entry name" value="Kdotransferase"/>
</dbReference>
<comment type="similarity">
    <text evidence="8">Belongs to the glycosyltransferase group 1 family.</text>
</comment>
<comment type="pathway">
    <text evidence="2 8">Bacterial outer membrane biogenesis; LPS core biosynthesis.</text>
</comment>
<name>A0AAE2VYB4_9RHOB</name>
<keyword evidence="11" id="KW-1185">Reference proteome</keyword>
<evidence type="ECO:0000256" key="3">
    <source>
        <dbReference type="ARBA" id="ARBA00012621"/>
    </source>
</evidence>
<evidence type="ECO:0000256" key="5">
    <source>
        <dbReference type="ARBA" id="ARBA00022679"/>
    </source>
</evidence>
<keyword evidence="8" id="KW-1003">Cell membrane</keyword>
<sequence>MARSSLGLTAYRALSRRAPEPPEVSPPRLRPEGELVWIHAGEPNNLLAVQDFALRLINARAGLHVLITLPDLETMQRPAPVRPDNTLIQIAAPGEHPDAVSAFLDHWRPDSGVWVWGGLRPNLVLEAADRGVPLFLIDADTRGFDARRDRWLPALTRRLLSKFAAVFARSAVDHKRLNNLDVPAKKLGQIGPLLAGGQVLPCVESDLTDLSAAMGGRPAWFAAGVSDKEIGIVLGAHKQALRLSHRLLLILQPEDPAKAATVLHQAASRNITTAQWDDGQFPDDTTQLLVSADAGERGLFFRLAPVSFLGGTLVQGNHSCDPLEAASLGSAILYGPRLRQFMPSYSRLAAAGAARIVNDVNALGTAVSRLIAPDQAAAMAHAGWDVISQGAELTDRIIDLVQDTLDKELSRT</sequence>
<dbReference type="RefSeq" id="WP_203242283.1">
    <property type="nucleotide sequence ID" value="NZ_JAFBRH010000002.1"/>
</dbReference>
<evidence type="ECO:0000256" key="2">
    <source>
        <dbReference type="ARBA" id="ARBA00004713"/>
    </source>
</evidence>
<gene>
    <name evidence="10" type="ORF">JQV55_10925</name>
</gene>